<organism evidence="2 3">
    <name type="scientific">Podospora fimiseda</name>
    <dbReference type="NCBI Taxonomy" id="252190"/>
    <lineage>
        <taxon>Eukaryota</taxon>
        <taxon>Fungi</taxon>
        <taxon>Dikarya</taxon>
        <taxon>Ascomycota</taxon>
        <taxon>Pezizomycotina</taxon>
        <taxon>Sordariomycetes</taxon>
        <taxon>Sordariomycetidae</taxon>
        <taxon>Sordariales</taxon>
        <taxon>Podosporaceae</taxon>
        <taxon>Podospora</taxon>
    </lineage>
</organism>
<accession>A0AAN6YMR0</accession>
<keyword evidence="1" id="KW-0472">Membrane</keyword>
<reference evidence="2" key="2">
    <citation type="submission" date="2023-05" db="EMBL/GenBank/DDBJ databases">
        <authorList>
            <consortium name="Lawrence Berkeley National Laboratory"/>
            <person name="Steindorff A."/>
            <person name="Hensen N."/>
            <person name="Bonometti L."/>
            <person name="Westerberg I."/>
            <person name="Brannstrom I.O."/>
            <person name="Guillou S."/>
            <person name="Cros-Aarteil S."/>
            <person name="Calhoun S."/>
            <person name="Haridas S."/>
            <person name="Kuo A."/>
            <person name="Mondo S."/>
            <person name="Pangilinan J."/>
            <person name="Riley R."/>
            <person name="Labutti K."/>
            <person name="Andreopoulos B."/>
            <person name="Lipzen A."/>
            <person name="Chen C."/>
            <person name="Yanf M."/>
            <person name="Daum C."/>
            <person name="Ng V."/>
            <person name="Clum A."/>
            <person name="Ohm R."/>
            <person name="Martin F."/>
            <person name="Silar P."/>
            <person name="Natvig D."/>
            <person name="Lalanne C."/>
            <person name="Gautier V."/>
            <person name="Ament-Velasquez S.L."/>
            <person name="Kruys A."/>
            <person name="Hutchinson M.I."/>
            <person name="Powell A.J."/>
            <person name="Barry K."/>
            <person name="Miller A.N."/>
            <person name="Grigoriev I.V."/>
            <person name="Debuchy R."/>
            <person name="Gladieux P."/>
            <person name="Thoren M.H."/>
            <person name="Johannesson H."/>
        </authorList>
    </citation>
    <scope>NUCLEOTIDE SEQUENCE</scope>
    <source>
        <strain evidence="2">CBS 990.96</strain>
    </source>
</reference>
<feature type="transmembrane region" description="Helical" evidence="1">
    <location>
        <begin position="54"/>
        <end position="73"/>
    </location>
</feature>
<name>A0AAN6YMR0_9PEZI</name>
<feature type="transmembrane region" description="Helical" evidence="1">
    <location>
        <begin position="104"/>
        <end position="122"/>
    </location>
</feature>
<protein>
    <submittedName>
        <fullName evidence="2">Uncharacterized protein</fullName>
    </submittedName>
</protein>
<keyword evidence="1" id="KW-0812">Transmembrane</keyword>
<dbReference type="Proteomes" id="UP001301958">
    <property type="component" value="Unassembled WGS sequence"/>
</dbReference>
<feature type="transmembrane region" description="Helical" evidence="1">
    <location>
        <begin position="6"/>
        <end position="22"/>
    </location>
</feature>
<comment type="caution">
    <text evidence="2">The sequence shown here is derived from an EMBL/GenBank/DDBJ whole genome shotgun (WGS) entry which is preliminary data.</text>
</comment>
<dbReference type="AlphaFoldDB" id="A0AAN6YMR0"/>
<keyword evidence="3" id="KW-1185">Reference proteome</keyword>
<keyword evidence="1" id="KW-1133">Transmembrane helix</keyword>
<evidence type="ECO:0000313" key="3">
    <source>
        <dbReference type="Proteomes" id="UP001301958"/>
    </source>
</evidence>
<proteinExistence type="predicted"/>
<reference evidence="2" key="1">
    <citation type="journal article" date="2023" name="Mol. Phylogenet. Evol.">
        <title>Genome-scale phylogeny and comparative genomics of the fungal order Sordariales.</title>
        <authorList>
            <person name="Hensen N."/>
            <person name="Bonometti L."/>
            <person name="Westerberg I."/>
            <person name="Brannstrom I.O."/>
            <person name="Guillou S."/>
            <person name="Cros-Aarteil S."/>
            <person name="Calhoun S."/>
            <person name="Haridas S."/>
            <person name="Kuo A."/>
            <person name="Mondo S."/>
            <person name="Pangilinan J."/>
            <person name="Riley R."/>
            <person name="LaButti K."/>
            <person name="Andreopoulos B."/>
            <person name="Lipzen A."/>
            <person name="Chen C."/>
            <person name="Yan M."/>
            <person name="Daum C."/>
            <person name="Ng V."/>
            <person name="Clum A."/>
            <person name="Steindorff A."/>
            <person name="Ohm R.A."/>
            <person name="Martin F."/>
            <person name="Silar P."/>
            <person name="Natvig D.O."/>
            <person name="Lalanne C."/>
            <person name="Gautier V."/>
            <person name="Ament-Velasquez S.L."/>
            <person name="Kruys A."/>
            <person name="Hutchinson M.I."/>
            <person name="Powell A.J."/>
            <person name="Barry K."/>
            <person name="Miller A.N."/>
            <person name="Grigoriev I.V."/>
            <person name="Debuchy R."/>
            <person name="Gladieux P."/>
            <person name="Hiltunen Thoren M."/>
            <person name="Johannesson H."/>
        </authorList>
    </citation>
    <scope>NUCLEOTIDE SEQUENCE</scope>
    <source>
        <strain evidence="2">CBS 990.96</strain>
    </source>
</reference>
<evidence type="ECO:0000313" key="2">
    <source>
        <dbReference type="EMBL" id="KAK4221233.1"/>
    </source>
</evidence>
<evidence type="ECO:0000256" key="1">
    <source>
        <dbReference type="SAM" id="Phobius"/>
    </source>
</evidence>
<dbReference type="EMBL" id="MU865569">
    <property type="protein sequence ID" value="KAK4221233.1"/>
    <property type="molecule type" value="Genomic_DNA"/>
</dbReference>
<gene>
    <name evidence="2" type="ORF">QBC38DRAFT_461700</name>
</gene>
<sequence>MVICSMAFTIAMYLFKVIYLITKPRDVTVARRQLEVNEAIGRRKQVDYVQPGRFSGWLSVFLSLSVSLAFVLIKYGPLYPVSFRGNSVRVIPRSMIGIGELDQVVAILGGIITLLLSLYEVLKVGRGIQNS</sequence>